<dbReference type="EMBL" id="REGN01012402">
    <property type="protein sequence ID" value="RMZ95475.1"/>
    <property type="molecule type" value="Genomic_DNA"/>
</dbReference>
<dbReference type="Proteomes" id="UP000276133">
    <property type="component" value="Unassembled WGS sequence"/>
</dbReference>
<evidence type="ECO:0000313" key="1">
    <source>
        <dbReference type="EMBL" id="RMZ95475.1"/>
    </source>
</evidence>
<comment type="caution">
    <text evidence="1">The sequence shown here is derived from an EMBL/GenBank/DDBJ whole genome shotgun (WGS) entry which is preliminary data.</text>
</comment>
<sequence length="141" mass="16132">MHPLQSVHVYIHGYFLAQVVWQHIQNFVQVNIFCYPQKQLGKVALLLKVQTLSIGILDHIGRTANSYGQNDNTYHQKNGHEHFLVRVGGLRHLSYGGQCLHRPPKTVNILRVQIISEQNIVILHLGLVVLQVFKGQTWIDP</sequence>
<evidence type="ECO:0000313" key="2">
    <source>
        <dbReference type="Proteomes" id="UP000276133"/>
    </source>
</evidence>
<proteinExistence type="predicted"/>
<dbReference type="AlphaFoldDB" id="A0A3M7P8Q7"/>
<protein>
    <submittedName>
        <fullName evidence="1">Uncharacterized protein</fullName>
    </submittedName>
</protein>
<organism evidence="1 2">
    <name type="scientific">Brachionus plicatilis</name>
    <name type="common">Marine rotifer</name>
    <name type="synonym">Brachionus muelleri</name>
    <dbReference type="NCBI Taxonomy" id="10195"/>
    <lineage>
        <taxon>Eukaryota</taxon>
        <taxon>Metazoa</taxon>
        <taxon>Spiralia</taxon>
        <taxon>Gnathifera</taxon>
        <taxon>Rotifera</taxon>
        <taxon>Eurotatoria</taxon>
        <taxon>Monogononta</taxon>
        <taxon>Pseudotrocha</taxon>
        <taxon>Ploima</taxon>
        <taxon>Brachionidae</taxon>
        <taxon>Brachionus</taxon>
    </lineage>
</organism>
<keyword evidence="2" id="KW-1185">Reference proteome</keyword>
<accession>A0A3M7P8Q7</accession>
<reference evidence="1 2" key="1">
    <citation type="journal article" date="2018" name="Sci. Rep.">
        <title>Genomic signatures of local adaptation to the degree of environmental predictability in rotifers.</title>
        <authorList>
            <person name="Franch-Gras L."/>
            <person name="Hahn C."/>
            <person name="Garcia-Roger E.M."/>
            <person name="Carmona M.J."/>
            <person name="Serra M."/>
            <person name="Gomez A."/>
        </authorList>
    </citation>
    <scope>NUCLEOTIDE SEQUENCE [LARGE SCALE GENOMIC DNA]</scope>
    <source>
        <strain evidence="1">HYR1</strain>
    </source>
</reference>
<name>A0A3M7P8Q7_BRAPC</name>
<gene>
    <name evidence="1" type="ORF">BpHYR1_012974</name>
</gene>